<feature type="region of interest" description="Disordered" evidence="1">
    <location>
        <begin position="56"/>
        <end position="104"/>
    </location>
</feature>
<name>A0ABQ5H443_9ASTR</name>
<gene>
    <name evidence="2" type="ORF">Tco_1056960</name>
</gene>
<dbReference type="InterPro" id="IPR036875">
    <property type="entry name" value="Znf_CCHC_sf"/>
</dbReference>
<evidence type="ECO:0000313" key="2">
    <source>
        <dbReference type="EMBL" id="GJT82618.1"/>
    </source>
</evidence>
<dbReference type="EMBL" id="BQNB010019184">
    <property type="protein sequence ID" value="GJT82618.1"/>
    <property type="molecule type" value="Genomic_DNA"/>
</dbReference>
<protein>
    <submittedName>
        <fullName evidence="2">Reverse transcriptase domain-containing protein</fullName>
    </submittedName>
</protein>
<keyword evidence="3" id="KW-1185">Reference proteome</keyword>
<feature type="compositionally biased region" description="Basic residues" evidence="1">
    <location>
        <begin position="68"/>
        <end position="77"/>
    </location>
</feature>
<organism evidence="2 3">
    <name type="scientific">Tanacetum coccineum</name>
    <dbReference type="NCBI Taxonomy" id="301880"/>
    <lineage>
        <taxon>Eukaryota</taxon>
        <taxon>Viridiplantae</taxon>
        <taxon>Streptophyta</taxon>
        <taxon>Embryophyta</taxon>
        <taxon>Tracheophyta</taxon>
        <taxon>Spermatophyta</taxon>
        <taxon>Magnoliopsida</taxon>
        <taxon>eudicotyledons</taxon>
        <taxon>Gunneridae</taxon>
        <taxon>Pentapetalae</taxon>
        <taxon>asterids</taxon>
        <taxon>campanulids</taxon>
        <taxon>Asterales</taxon>
        <taxon>Asteraceae</taxon>
        <taxon>Asteroideae</taxon>
        <taxon>Anthemideae</taxon>
        <taxon>Anthemidinae</taxon>
        <taxon>Tanacetum</taxon>
    </lineage>
</organism>
<dbReference type="SUPFAM" id="SSF57756">
    <property type="entry name" value="Retrovirus zinc finger-like domains"/>
    <property type="match status" value="1"/>
</dbReference>
<accession>A0ABQ5H443</accession>
<proteinExistence type="predicted"/>
<dbReference type="Proteomes" id="UP001151760">
    <property type="component" value="Unassembled WGS sequence"/>
</dbReference>
<evidence type="ECO:0000313" key="3">
    <source>
        <dbReference type="Proteomes" id="UP001151760"/>
    </source>
</evidence>
<sequence>MTRDCKASVAAMNQRARVENPKATITCYDYGRTGHFRNECQKLRNQNQVNQIWKEKARENSSMDISKITRKQSKTGKHGHENGRVHKSRKQSQEKVNPQSNSQS</sequence>
<keyword evidence="2" id="KW-0548">Nucleotidyltransferase</keyword>
<reference evidence="2" key="1">
    <citation type="journal article" date="2022" name="Int. J. Mol. Sci.">
        <title>Draft Genome of Tanacetum Coccineum: Genomic Comparison of Closely Related Tanacetum-Family Plants.</title>
        <authorList>
            <person name="Yamashiro T."/>
            <person name="Shiraishi A."/>
            <person name="Nakayama K."/>
            <person name="Satake H."/>
        </authorList>
    </citation>
    <scope>NUCLEOTIDE SEQUENCE</scope>
</reference>
<keyword evidence="2" id="KW-0695">RNA-directed DNA polymerase</keyword>
<comment type="caution">
    <text evidence="2">The sequence shown here is derived from an EMBL/GenBank/DDBJ whole genome shotgun (WGS) entry which is preliminary data.</text>
</comment>
<reference evidence="2" key="2">
    <citation type="submission" date="2022-01" db="EMBL/GenBank/DDBJ databases">
        <authorList>
            <person name="Yamashiro T."/>
            <person name="Shiraishi A."/>
            <person name="Satake H."/>
            <person name="Nakayama K."/>
        </authorList>
    </citation>
    <scope>NUCLEOTIDE SEQUENCE</scope>
</reference>
<feature type="compositionally biased region" description="Polar residues" evidence="1">
    <location>
        <begin position="94"/>
        <end position="104"/>
    </location>
</feature>
<evidence type="ECO:0000256" key="1">
    <source>
        <dbReference type="SAM" id="MobiDB-lite"/>
    </source>
</evidence>
<keyword evidence="2" id="KW-0808">Transferase</keyword>
<dbReference type="GO" id="GO:0003964">
    <property type="term" value="F:RNA-directed DNA polymerase activity"/>
    <property type="evidence" value="ECO:0007669"/>
    <property type="project" value="UniProtKB-KW"/>
</dbReference>